<reference evidence="1" key="2">
    <citation type="submission" date="2021-04" db="EMBL/GenBank/DDBJ databases">
        <authorList>
            <person name="Gilroy R."/>
        </authorList>
    </citation>
    <scope>NUCLEOTIDE SEQUENCE</scope>
    <source>
        <strain evidence="1">CHK130-7132</strain>
    </source>
</reference>
<organism evidence="1 2">
    <name type="scientific">Candidatus Brachybacterium intestinipullorum</name>
    <dbReference type="NCBI Taxonomy" id="2838512"/>
    <lineage>
        <taxon>Bacteria</taxon>
        <taxon>Bacillati</taxon>
        <taxon>Actinomycetota</taxon>
        <taxon>Actinomycetes</taxon>
        <taxon>Micrococcales</taxon>
        <taxon>Dermabacteraceae</taxon>
        <taxon>Brachybacterium</taxon>
    </lineage>
</organism>
<sequence length="300" mass="31734">EARSFLQAILDADTDTVREHMAPPEDGALDVGLTDQVLLAATARADSFTLEGTQIRGDHAEVTASLGLGRRTEEVTLHLTRHGTGVLQRSMWELDPVAVPILRVLLPVSAASVLLNGVEVDLPPGARSDEFLGTGEVRLALLPGVYEVSAPEGGPAVTPVTTRASLPPLLDAWTTGPIDLSYELTEEGVEQVDALASELLADCVQSTSPHPESCPFTAPEHVTANGEWEVLTPPSLHALSGQMGTYEFVALDGVAEFTVRGGGGEEAVHRVPVEGTGFAMMRHDEQMVGGWFQEGGGVVF</sequence>
<feature type="non-terminal residue" evidence="1">
    <location>
        <position position="1"/>
    </location>
</feature>
<dbReference type="AlphaFoldDB" id="A0A9D2TJL1"/>
<dbReference type="Proteomes" id="UP000823854">
    <property type="component" value="Unassembled WGS sequence"/>
</dbReference>
<dbReference type="EMBL" id="DWWC01000310">
    <property type="protein sequence ID" value="HJC70872.1"/>
    <property type="molecule type" value="Genomic_DNA"/>
</dbReference>
<gene>
    <name evidence="1" type="ORF">H9932_14515</name>
</gene>
<reference evidence="1" key="1">
    <citation type="journal article" date="2021" name="PeerJ">
        <title>Extensive microbial diversity within the chicken gut microbiome revealed by metagenomics and culture.</title>
        <authorList>
            <person name="Gilroy R."/>
            <person name="Ravi A."/>
            <person name="Getino M."/>
            <person name="Pursley I."/>
            <person name="Horton D.L."/>
            <person name="Alikhan N.F."/>
            <person name="Baker D."/>
            <person name="Gharbi K."/>
            <person name="Hall N."/>
            <person name="Watson M."/>
            <person name="Adriaenssens E.M."/>
            <person name="Foster-Nyarko E."/>
            <person name="Jarju S."/>
            <person name="Secka A."/>
            <person name="Antonio M."/>
            <person name="Oren A."/>
            <person name="Chaudhuri R.R."/>
            <person name="La Ragione R."/>
            <person name="Hildebrand F."/>
            <person name="Pallen M.J."/>
        </authorList>
    </citation>
    <scope>NUCLEOTIDE SEQUENCE</scope>
    <source>
        <strain evidence="1">CHK130-7132</strain>
    </source>
</reference>
<accession>A0A9D2TJL1</accession>
<protein>
    <submittedName>
        <fullName evidence="1">Uncharacterized protein</fullName>
    </submittedName>
</protein>
<name>A0A9D2TJL1_9MICO</name>
<comment type="caution">
    <text evidence="1">The sequence shown here is derived from an EMBL/GenBank/DDBJ whole genome shotgun (WGS) entry which is preliminary data.</text>
</comment>
<proteinExistence type="predicted"/>
<evidence type="ECO:0000313" key="1">
    <source>
        <dbReference type="EMBL" id="HJC70872.1"/>
    </source>
</evidence>
<evidence type="ECO:0000313" key="2">
    <source>
        <dbReference type="Proteomes" id="UP000823854"/>
    </source>
</evidence>